<comment type="caution">
    <text evidence="1">The sequence shown here is derived from an EMBL/GenBank/DDBJ whole genome shotgun (WGS) entry which is preliminary data.</text>
</comment>
<keyword evidence="2" id="KW-1185">Reference proteome</keyword>
<gene>
    <name evidence="1" type="ORF">CY35_07G037400</name>
</gene>
<dbReference type="Proteomes" id="UP000828922">
    <property type="component" value="Linkage Group LG07"/>
</dbReference>
<dbReference type="EMBL" id="CM038913">
    <property type="protein sequence ID" value="KAH9556582.1"/>
    <property type="molecule type" value="Genomic_DNA"/>
</dbReference>
<name>A0ACB8HKI1_9BRYO</name>
<reference evidence="2" key="1">
    <citation type="journal article" date="2022" name="New Phytol.">
        <title>Phylogenomic structure and speciation in an emerging model: the Sphagnum magellanicum complex (Bryophyta).</title>
        <authorList>
            <person name="Shaw A.J."/>
            <person name="Piatkowski B."/>
            <person name="Duffy A.M."/>
            <person name="Aguero B."/>
            <person name="Imwattana K."/>
            <person name="Nieto-Lugilde M."/>
            <person name="Healey A."/>
            <person name="Weston D.J."/>
            <person name="Patel M.N."/>
            <person name="Schmutz J."/>
            <person name="Grimwood J."/>
            <person name="Yavitt J.B."/>
            <person name="Hassel K."/>
            <person name="Stenoien H.K."/>
            <person name="Flatberg K.I."/>
            <person name="Bickford C.P."/>
            <person name="Hicks K.A."/>
        </authorList>
    </citation>
    <scope>NUCLEOTIDE SEQUENCE [LARGE SCALE GENOMIC DNA]</scope>
</reference>
<sequence length="499" mass="52665">MGPKKVQISQEAFNAVVKENVEEFDMELAEALEDAIKTFQMQGADLSGIITDGSESGDNHPSVHAVKELNDALTLLCSKRGGDLKPYSNSQADDEGLCGPPYEKIIAAQRLLLATCLGSEPGDTLVAVKNGGIEASISAYQALKGVGDQWAIISLETLCSLLTDDNGRERFGSANGPQIVLEALATDDNIISGSGQSISHLGAAVLAAAATKNERLKEMFMDLGADCLLVEYLKRHRFQRDLNSKTTSYSAPYAAALQAGCDAIYSLVTADDMRPAASKAYGNAMKIAKAGAVDAILAVLPNIPKSTPILSTLCLTLKSLAVNDEICKAVAEQGGLDTVLQFLDQAIQTGNKVVAKSACALLSQLAGSDANKDAIVSSGGLNQIIALMSAFQEEPAVLQEGFAAIATLTLRSPQNASKAVQAGAVDIAAEMMEKHPGSAAMLRQACQMLRNLSVRNLENRPIILEKGLEPLIRKAKASHESCKDVASAALRDLGFDNYL</sequence>
<accession>A0ACB8HKI1</accession>
<organism evidence="1 2">
    <name type="scientific">Sphagnum magellanicum</name>
    <dbReference type="NCBI Taxonomy" id="128215"/>
    <lineage>
        <taxon>Eukaryota</taxon>
        <taxon>Viridiplantae</taxon>
        <taxon>Streptophyta</taxon>
        <taxon>Embryophyta</taxon>
        <taxon>Bryophyta</taxon>
        <taxon>Sphagnophytina</taxon>
        <taxon>Sphagnopsida</taxon>
        <taxon>Sphagnales</taxon>
        <taxon>Sphagnaceae</taxon>
        <taxon>Sphagnum</taxon>
    </lineage>
</organism>
<evidence type="ECO:0000313" key="2">
    <source>
        <dbReference type="Proteomes" id="UP000828922"/>
    </source>
</evidence>
<proteinExistence type="predicted"/>
<evidence type="ECO:0000313" key="1">
    <source>
        <dbReference type="EMBL" id="KAH9556582.1"/>
    </source>
</evidence>
<protein>
    <submittedName>
        <fullName evidence="1">Uncharacterized protein</fullName>
    </submittedName>
</protein>